<dbReference type="KEGG" id="ang:An08g07940"/>
<accession>A0AAJ6VPW0</accession>
<organism evidence="2">
    <name type="scientific">Aspergillus niger</name>
    <dbReference type="NCBI Taxonomy" id="5061"/>
    <lineage>
        <taxon>Eukaryota</taxon>
        <taxon>Fungi</taxon>
        <taxon>Dikarya</taxon>
        <taxon>Ascomycota</taxon>
        <taxon>Pezizomycotina</taxon>
        <taxon>Eurotiomycetes</taxon>
        <taxon>Eurotiomycetidae</taxon>
        <taxon>Eurotiales</taxon>
        <taxon>Aspergillaceae</taxon>
        <taxon>Aspergillus</taxon>
        <taxon>Aspergillus subgen. Circumdati</taxon>
    </lineage>
</organism>
<dbReference type="PANTHER" id="PTHR28199:SF1">
    <property type="entry name" value="PROCESSING OF GAS1 AND ALP PROTEIN 2"/>
    <property type="match status" value="1"/>
</dbReference>
<dbReference type="InterPro" id="IPR011431">
    <property type="entry name" value="Trafficking_Pga2"/>
</dbReference>
<dbReference type="RefSeq" id="XP_001392911.3">
    <property type="nucleotide sequence ID" value="XM_001392874.3"/>
</dbReference>
<reference evidence="2" key="2">
    <citation type="submission" date="2025-08" db="UniProtKB">
        <authorList>
            <consortium name="RefSeq"/>
        </authorList>
    </citation>
    <scope>IDENTIFICATION</scope>
</reference>
<gene>
    <name evidence="2" type="ORF">An08g07940</name>
</gene>
<dbReference type="VEuPathDB" id="FungiDB:An08g07940"/>
<feature type="region of interest" description="Disordered" evidence="1">
    <location>
        <begin position="80"/>
        <end position="111"/>
    </location>
</feature>
<proteinExistence type="predicted"/>
<protein>
    <submittedName>
        <fullName evidence="2">Uncharacterized protein</fullName>
    </submittedName>
</protein>
<dbReference type="AlphaFoldDB" id="A0AAJ6VPW0"/>
<dbReference type="PANTHER" id="PTHR28199">
    <property type="entry name" value="PROCESSING OF GAS1 AND ALP PROTEIN 2"/>
    <property type="match status" value="1"/>
</dbReference>
<sequence length="295" mass="33188">MATRDPGDIAADALNDFFGQLYTFCETIFTRFFGNLYASFADVSINRWTKVILSVVGYILVRPYIERFFKYMHDRDRKKQMEKEKAKKDARKAKVSANELRGGGGGGRVLGEVENTDDEIEDGEDFATASGVPEWGKNARKRQKKYMKNLEKEAESRTHNLSEEQLMELLDWSESEDEKSAGKKDTNVCDFLHPVGSMPKALGVPSYRVGERGPSSNGLKGYVTVKNPDSGQLSNFSTPLTDEANAFAKQAESGDQWVNDGRKLHPALVLIHLPIQHPVQYPIHFRYSQLTSRGV</sequence>
<name>A0AAJ6VPW0_ASPNG</name>
<evidence type="ECO:0000313" key="2">
    <source>
        <dbReference type="RefSeq" id="XP_001392911.3"/>
    </source>
</evidence>
<evidence type="ECO:0000256" key="1">
    <source>
        <dbReference type="SAM" id="MobiDB-lite"/>
    </source>
</evidence>
<dbReference type="Pfam" id="PF07543">
    <property type="entry name" value="PGA2"/>
    <property type="match status" value="1"/>
</dbReference>
<dbReference type="GeneID" id="4983113"/>
<reference evidence="2" key="1">
    <citation type="submission" date="2025-02" db="EMBL/GenBank/DDBJ databases">
        <authorList>
            <consortium name="NCBI Genome Project"/>
        </authorList>
    </citation>
    <scope>NUCLEOTIDE SEQUENCE</scope>
</reference>